<feature type="transmembrane region" description="Helical" evidence="8">
    <location>
        <begin position="307"/>
        <end position="324"/>
    </location>
</feature>
<evidence type="ECO:0000256" key="3">
    <source>
        <dbReference type="ARBA" id="ARBA00022448"/>
    </source>
</evidence>
<accession>A0ABN8H9F1</accession>
<evidence type="ECO:0000313" key="9">
    <source>
        <dbReference type="EMBL" id="CAH1224938.1"/>
    </source>
</evidence>
<evidence type="ECO:0000256" key="6">
    <source>
        <dbReference type="ARBA" id="ARBA00022989"/>
    </source>
</evidence>
<keyword evidence="10" id="KW-1185">Reference proteome</keyword>
<dbReference type="PANTHER" id="PTHR34975">
    <property type="entry name" value="SPORE GERMINATION PROTEIN A2"/>
    <property type="match status" value="1"/>
</dbReference>
<feature type="transmembrane region" description="Helical" evidence="8">
    <location>
        <begin position="40"/>
        <end position="61"/>
    </location>
</feature>
<dbReference type="RefSeq" id="WP_236347292.1">
    <property type="nucleotide sequence ID" value="NZ_CAKMMF010000049.1"/>
</dbReference>
<feature type="transmembrane region" description="Helical" evidence="8">
    <location>
        <begin position="272"/>
        <end position="295"/>
    </location>
</feature>
<comment type="caution">
    <text evidence="9">The sequence shown here is derived from an EMBL/GenBank/DDBJ whole genome shotgun (WGS) entry which is preliminary data.</text>
</comment>
<comment type="similarity">
    <text evidence="2">Belongs to the amino acid-polyamine-organocation (APC) superfamily. Spore germination protein (SGP) (TC 2.A.3.9) family.</text>
</comment>
<keyword evidence="7 8" id="KW-0472">Membrane</keyword>
<proteinExistence type="inferred from homology"/>
<feature type="transmembrane region" description="Helical" evidence="8">
    <location>
        <begin position="81"/>
        <end position="108"/>
    </location>
</feature>
<evidence type="ECO:0000313" key="10">
    <source>
        <dbReference type="Proteomes" id="UP000838686"/>
    </source>
</evidence>
<keyword evidence="5 8" id="KW-0812">Transmembrane</keyword>
<dbReference type="Gene3D" id="1.20.1740.10">
    <property type="entry name" value="Amino acid/polyamine transporter I"/>
    <property type="match status" value="1"/>
</dbReference>
<keyword evidence="4" id="KW-0309">Germination</keyword>
<feature type="transmembrane region" description="Helical" evidence="8">
    <location>
        <begin position="145"/>
        <end position="165"/>
    </location>
</feature>
<keyword evidence="3" id="KW-0813">Transport</keyword>
<dbReference type="PANTHER" id="PTHR34975:SF2">
    <property type="entry name" value="SPORE GERMINATION PROTEIN A2"/>
    <property type="match status" value="1"/>
</dbReference>
<sequence length="363" mass="40769">MNQQDLITSGQMAFLFFSFMTGSSIVNVPGPVIGFAHNGAWISLIISNLIGLLLLTCLLMLHKKHAGLTLVECSRKAVGSFVTVLLTVPFIFYLFLMVTWIVIGVGGFMNSSMMRETPSYIFHFFILVTAAWTVRAGMEVMARMFVLYTIIVLFFVFIVLALLFTNYNPDFLLPILPDGIKPVMLGSYFTFGFPFAEIVVFSMLLPYVNKESSSKLPKYMVTALIFNGFVLIMTTLCTLMTYGPLATKLRYPLFAISRLIDFADFMQRIESVVGISLIAGSYMKATIALFALNLMMSRLFKTQDERVFIYPITLICFCLSIVMFDSQAEFDEKVSLVWPLLNLTLAVIPFLIIASVSFIKKEG</sequence>
<keyword evidence="6 8" id="KW-1133">Transmembrane helix</keyword>
<feature type="transmembrane region" description="Helical" evidence="8">
    <location>
        <begin position="336"/>
        <end position="359"/>
    </location>
</feature>
<reference evidence="9" key="1">
    <citation type="submission" date="2022-01" db="EMBL/GenBank/DDBJ databases">
        <authorList>
            <person name="Criscuolo A."/>
        </authorList>
    </citation>
    <scope>NUCLEOTIDE SEQUENCE</scope>
    <source>
        <strain evidence="9">CIP111893</strain>
    </source>
</reference>
<evidence type="ECO:0000256" key="5">
    <source>
        <dbReference type="ARBA" id="ARBA00022692"/>
    </source>
</evidence>
<evidence type="ECO:0000256" key="7">
    <source>
        <dbReference type="ARBA" id="ARBA00023136"/>
    </source>
</evidence>
<feature type="transmembrane region" description="Helical" evidence="8">
    <location>
        <begin position="120"/>
        <end position="138"/>
    </location>
</feature>
<dbReference type="NCBIfam" id="TIGR00912">
    <property type="entry name" value="2A0309"/>
    <property type="match status" value="1"/>
</dbReference>
<organism evidence="9 10">
    <name type="scientific">Paenibacillus plantiphilus</name>
    <dbReference type="NCBI Taxonomy" id="2905650"/>
    <lineage>
        <taxon>Bacteria</taxon>
        <taxon>Bacillati</taxon>
        <taxon>Bacillota</taxon>
        <taxon>Bacilli</taxon>
        <taxon>Bacillales</taxon>
        <taxon>Paenibacillaceae</taxon>
        <taxon>Paenibacillus</taxon>
    </lineage>
</organism>
<evidence type="ECO:0000256" key="8">
    <source>
        <dbReference type="SAM" id="Phobius"/>
    </source>
</evidence>
<feature type="transmembrane region" description="Helical" evidence="8">
    <location>
        <begin position="219"/>
        <end position="242"/>
    </location>
</feature>
<name>A0ABN8H9F1_9BACL</name>
<gene>
    <name evidence="9" type="primary">yndE_10</name>
    <name evidence="9" type="ORF">PAECIP111893_05195</name>
</gene>
<protein>
    <submittedName>
        <fullName evidence="9">Spore germination protein YndE</fullName>
    </submittedName>
</protein>
<dbReference type="EMBL" id="CAKMMF010000049">
    <property type="protein sequence ID" value="CAH1224938.1"/>
    <property type="molecule type" value="Genomic_DNA"/>
</dbReference>
<feature type="transmembrane region" description="Helical" evidence="8">
    <location>
        <begin position="185"/>
        <end position="207"/>
    </location>
</feature>
<evidence type="ECO:0000256" key="2">
    <source>
        <dbReference type="ARBA" id="ARBA00007998"/>
    </source>
</evidence>
<feature type="transmembrane region" description="Helical" evidence="8">
    <location>
        <begin position="12"/>
        <end position="34"/>
    </location>
</feature>
<dbReference type="Pfam" id="PF03845">
    <property type="entry name" value="Spore_permease"/>
    <property type="match status" value="1"/>
</dbReference>
<dbReference type="Proteomes" id="UP000838686">
    <property type="component" value="Unassembled WGS sequence"/>
</dbReference>
<dbReference type="InterPro" id="IPR004761">
    <property type="entry name" value="Spore_GerAB"/>
</dbReference>
<evidence type="ECO:0000256" key="4">
    <source>
        <dbReference type="ARBA" id="ARBA00022544"/>
    </source>
</evidence>
<evidence type="ECO:0000256" key="1">
    <source>
        <dbReference type="ARBA" id="ARBA00004141"/>
    </source>
</evidence>
<comment type="subcellular location">
    <subcellularLocation>
        <location evidence="1">Membrane</location>
        <topology evidence="1">Multi-pass membrane protein</topology>
    </subcellularLocation>
</comment>